<protein>
    <submittedName>
        <fullName evidence="2">DUF2794 domain-containing protein</fullName>
    </submittedName>
</protein>
<dbReference type="InterPro" id="IPR021252">
    <property type="entry name" value="DUF2794"/>
</dbReference>
<dbReference type="RefSeq" id="WP_198883128.1">
    <property type="nucleotide sequence ID" value="NZ_JAEKJA010000013.1"/>
</dbReference>
<organism evidence="2 3">
    <name type="scientific">Acuticoccus mangrovi</name>
    <dbReference type="NCBI Taxonomy" id="2796142"/>
    <lineage>
        <taxon>Bacteria</taxon>
        <taxon>Pseudomonadati</taxon>
        <taxon>Pseudomonadota</taxon>
        <taxon>Alphaproteobacteria</taxon>
        <taxon>Hyphomicrobiales</taxon>
        <taxon>Amorphaceae</taxon>
        <taxon>Acuticoccus</taxon>
    </lineage>
</organism>
<evidence type="ECO:0000313" key="3">
    <source>
        <dbReference type="Proteomes" id="UP000609531"/>
    </source>
</evidence>
<name>A0A934ILN0_9HYPH</name>
<accession>A0A934ILN0</accession>
<gene>
    <name evidence="2" type="ORF">JCR33_16080</name>
</gene>
<sequence>MADGEEISPVVPLRPRASETAANQNAPAHRPAPPLVAFHRTELSEILKVYGRMVAAGEWRDYALDHGREEAVFSIYRRMGEVPMYRVTKTPKNQRRQGAYAVVSAQGQILKRGHDLAAVLKVFEKKRHFSVVGS</sequence>
<dbReference type="AlphaFoldDB" id="A0A934ILN0"/>
<proteinExistence type="predicted"/>
<evidence type="ECO:0000256" key="1">
    <source>
        <dbReference type="SAM" id="MobiDB-lite"/>
    </source>
</evidence>
<reference evidence="2" key="1">
    <citation type="submission" date="2020-12" db="EMBL/GenBank/DDBJ databases">
        <title>Bacterial taxonomy.</title>
        <authorList>
            <person name="Pan X."/>
        </authorList>
    </citation>
    <scope>NUCLEOTIDE SEQUENCE</scope>
    <source>
        <strain evidence="2">B2012</strain>
    </source>
</reference>
<feature type="region of interest" description="Disordered" evidence="1">
    <location>
        <begin position="1"/>
        <end position="33"/>
    </location>
</feature>
<dbReference type="Proteomes" id="UP000609531">
    <property type="component" value="Unassembled WGS sequence"/>
</dbReference>
<evidence type="ECO:0000313" key="2">
    <source>
        <dbReference type="EMBL" id="MBJ3777226.1"/>
    </source>
</evidence>
<comment type="caution">
    <text evidence="2">The sequence shown here is derived from an EMBL/GenBank/DDBJ whole genome shotgun (WGS) entry which is preliminary data.</text>
</comment>
<dbReference type="Pfam" id="PF10984">
    <property type="entry name" value="DUF2794"/>
    <property type="match status" value="1"/>
</dbReference>
<keyword evidence="3" id="KW-1185">Reference proteome</keyword>
<dbReference type="EMBL" id="JAEKJA010000013">
    <property type="protein sequence ID" value="MBJ3777226.1"/>
    <property type="molecule type" value="Genomic_DNA"/>
</dbReference>